<keyword evidence="2 5" id="KW-0489">Methyltransferase</keyword>
<sequence>MKPDLIYGRHSVESALESQRTLNRLWVNSKLRYDSRFRPLIVAAKANGTVIDEVENTRLSQMTQGANHQGIVAQVSPYEYVALESLVEQAKAAARRPVIIAADGITDPHNLGAIVRSAEAIGAQGIVIPQRRAVGITSTVSKVAAGALENIPIARVVNLGRSLEYMKAAGFWIYGLAAEAAKPIHTADFSAPVVLVVGAEGSGLSLSVQNLCDVLVSIELKGKTPSLNASVAAGMALYEIYRQTWINKLPALTIESEPGGKV</sequence>
<dbReference type="SMART" id="SM00967">
    <property type="entry name" value="SpoU_sub_bind"/>
    <property type="match status" value="1"/>
</dbReference>
<comment type="similarity">
    <text evidence="1">Belongs to the class IV-like SAM-binding methyltransferase superfamily. RNA methyltransferase TrmH family.</text>
</comment>
<dbReference type="PANTHER" id="PTHR46429:SF1">
    <property type="entry name" value="23S RRNA (GUANOSINE-2'-O-)-METHYLTRANSFERASE RLMB"/>
    <property type="match status" value="1"/>
</dbReference>
<dbReference type="Pfam" id="PF00588">
    <property type="entry name" value="SpoU_methylase"/>
    <property type="match status" value="1"/>
</dbReference>
<dbReference type="SUPFAM" id="SSF55315">
    <property type="entry name" value="L30e-like"/>
    <property type="match status" value="1"/>
</dbReference>
<dbReference type="NCBIfam" id="TIGR00186">
    <property type="entry name" value="rRNA_methyl_3"/>
    <property type="match status" value="1"/>
</dbReference>
<proteinExistence type="inferred from homology"/>
<evidence type="ECO:0000259" key="4">
    <source>
        <dbReference type="SMART" id="SM00967"/>
    </source>
</evidence>
<reference evidence="5 6" key="2">
    <citation type="submission" date="2018-06" db="EMBL/GenBank/DDBJ databases">
        <title>Metagenomic assembly of (sub)arctic Cyanobacteria and their associated microbiome from non-axenic cultures.</title>
        <authorList>
            <person name="Baurain D."/>
        </authorList>
    </citation>
    <scope>NUCLEOTIDE SEQUENCE [LARGE SCALE GENOMIC DNA]</scope>
    <source>
        <strain evidence="5">ULC129bin1</strain>
    </source>
</reference>
<dbReference type="GO" id="GO:0008173">
    <property type="term" value="F:RNA methyltransferase activity"/>
    <property type="evidence" value="ECO:0007669"/>
    <property type="project" value="InterPro"/>
</dbReference>
<dbReference type="GO" id="GO:0032259">
    <property type="term" value="P:methylation"/>
    <property type="evidence" value="ECO:0007669"/>
    <property type="project" value="UniProtKB-KW"/>
</dbReference>
<dbReference type="Gene3D" id="3.30.1330.30">
    <property type="match status" value="1"/>
</dbReference>
<dbReference type="PANTHER" id="PTHR46429">
    <property type="entry name" value="23S RRNA (GUANOSINE-2'-O-)-METHYLTRANSFERASE RLMB"/>
    <property type="match status" value="1"/>
</dbReference>
<name>A0A2W4UNB1_9CYAN</name>
<evidence type="ECO:0000256" key="2">
    <source>
        <dbReference type="ARBA" id="ARBA00022603"/>
    </source>
</evidence>
<keyword evidence="3 5" id="KW-0808">Transferase</keyword>
<dbReference type="CDD" id="cd18103">
    <property type="entry name" value="SpoU-like_RlmB"/>
    <property type="match status" value="1"/>
</dbReference>
<reference evidence="6" key="1">
    <citation type="submission" date="2018-04" db="EMBL/GenBank/DDBJ databases">
        <authorList>
            <person name="Cornet L."/>
        </authorList>
    </citation>
    <scope>NUCLEOTIDE SEQUENCE [LARGE SCALE GENOMIC DNA]</scope>
</reference>
<dbReference type="Pfam" id="PF08032">
    <property type="entry name" value="SpoU_sub_bind"/>
    <property type="match status" value="1"/>
</dbReference>
<dbReference type="InterPro" id="IPR004441">
    <property type="entry name" value="rRNA_MeTrfase_TrmH"/>
</dbReference>
<evidence type="ECO:0000256" key="1">
    <source>
        <dbReference type="ARBA" id="ARBA00007228"/>
    </source>
</evidence>
<organism evidence="5 6">
    <name type="scientific">Leptolyngbya foveolarum</name>
    <dbReference type="NCBI Taxonomy" id="47253"/>
    <lineage>
        <taxon>Bacteria</taxon>
        <taxon>Bacillati</taxon>
        <taxon>Cyanobacteriota</taxon>
        <taxon>Cyanophyceae</taxon>
        <taxon>Leptolyngbyales</taxon>
        <taxon>Leptolyngbyaceae</taxon>
        <taxon>Leptolyngbya group</taxon>
        <taxon>Leptolyngbya</taxon>
    </lineage>
</organism>
<protein>
    <submittedName>
        <fullName evidence="5">23S rRNA (Guanosine(2251)-2'-O)-methyltransferase RlmB</fullName>
    </submittedName>
</protein>
<dbReference type="InterPro" id="IPR029028">
    <property type="entry name" value="Alpha/beta_knot_MTases"/>
</dbReference>
<evidence type="ECO:0000313" key="6">
    <source>
        <dbReference type="Proteomes" id="UP000249354"/>
    </source>
</evidence>
<feature type="domain" description="RNA 2-O ribose methyltransferase substrate binding" evidence="4">
    <location>
        <begin position="5"/>
        <end position="81"/>
    </location>
</feature>
<evidence type="ECO:0000313" key="5">
    <source>
        <dbReference type="EMBL" id="PZO22333.1"/>
    </source>
</evidence>
<accession>A0A2W4UNB1</accession>
<dbReference type="InterPro" id="IPR029064">
    <property type="entry name" value="Ribosomal_eL30-like_sf"/>
</dbReference>
<comment type="caution">
    <text evidence="5">The sequence shown here is derived from an EMBL/GenBank/DDBJ whole genome shotgun (WGS) entry which is preliminary data.</text>
</comment>
<dbReference type="GO" id="GO:0006396">
    <property type="term" value="P:RNA processing"/>
    <property type="evidence" value="ECO:0007669"/>
    <property type="project" value="InterPro"/>
</dbReference>
<evidence type="ECO:0000256" key="3">
    <source>
        <dbReference type="ARBA" id="ARBA00022679"/>
    </source>
</evidence>
<dbReference type="EMBL" id="QBMC01000011">
    <property type="protein sequence ID" value="PZO22333.1"/>
    <property type="molecule type" value="Genomic_DNA"/>
</dbReference>
<dbReference type="Proteomes" id="UP000249354">
    <property type="component" value="Unassembled WGS sequence"/>
</dbReference>
<dbReference type="InterPro" id="IPR013123">
    <property type="entry name" value="SpoU_subst-bd"/>
</dbReference>
<dbReference type="AlphaFoldDB" id="A0A2W4UNB1"/>
<dbReference type="InterPro" id="IPR029026">
    <property type="entry name" value="tRNA_m1G_MTases_N"/>
</dbReference>
<dbReference type="Gene3D" id="3.40.1280.10">
    <property type="match status" value="1"/>
</dbReference>
<dbReference type="InterPro" id="IPR001537">
    <property type="entry name" value="SpoU_MeTrfase"/>
</dbReference>
<dbReference type="GO" id="GO:0003723">
    <property type="term" value="F:RNA binding"/>
    <property type="evidence" value="ECO:0007669"/>
    <property type="project" value="InterPro"/>
</dbReference>
<dbReference type="GO" id="GO:0005829">
    <property type="term" value="C:cytosol"/>
    <property type="evidence" value="ECO:0007669"/>
    <property type="project" value="TreeGrafter"/>
</dbReference>
<dbReference type="SUPFAM" id="SSF75217">
    <property type="entry name" value="alpha/beta knot"/>
    <property type="match status" value="1"/>
</dbReference>
<gene>
    <name evidence="5" type="ORF">DCF25_03060</name>
</gene>
<dbReference type="FunFam" id="3.40.1280.10:FF:000008">
    <property type="entry name" value="Group 3 RNA methyltransferase TrmH"/>
    <property type="match status" value="1"/>
</dbReference>